<evidence type="ECO:0000256" key="10">
    <source>
        <dbReference type="ARBA" id="ARBA00038890"/>
    </source>
</evidence>
<dbReference type="GO" id="GO:0050660">
    <property type="term" value="F:flavin adenine dinucleotide binding"/>
    <property type="evidence" value="ECO:0007669"/>
    <property type="project" value="InterPro"/>
</dbReference>
<dbReference type="AlphaFoldDB" id="A0A059F413"/>
<evidence type="ECO:0000256" key="3">
    <source>
        <dbReference type="ARBA" id="ARBA00022643"/>
    </source>
</evidence>
<evidence type="ECO:0000256" key="6">
    <source>
        <dbReference type="ARBA" id="ARBA00022857"/>
    </source>
</evidence>
<evidence type="ECO:0000313" key="21">
    <source>
        <dbReference type="Proteomes" id="UP000030655"/>
    </source>
</evidence>
<evidence type="ECO:0000256" key="14">
    <source>
        <dbReference type="ARBA" id="ARBA00048934"/>
    </source>
</evidence>
<dbReference type="STRING" id="1288291.A0A059F413"/>
<evidence type="ECO:0000256" key="5">
    <source>
        <dbReference type="ARBA" id="ARBA00022694"/>
    </source>
</evidence>
<evidence type="ECO:0000256" key="12">
    <source>
        <dbReference type="ARBA" id="ARBA00047652"/>
    </source>
</evidence>
<evidence type="ECO:0000256" key="7">
    <source>
        <dbReference type="ARBA" id="ARBA00023002"/>
    </source>
</evidence>
<keyword evidence="6" id="KW-0521">NADP</keyword>
<comment type="catalytic activity">
    <reaction evidence="12">
        <text>5,6-dihydrouridine(16) in tRNA + NADP(+) = uridine(16) in tRNA + NADPH + H(+)</text>
        <dbReference type="Rhea" id="RHEA:53376"/>
        <dbReference type="Rhea" id="RHEA-COMP:13543"/>
        <dbReference type="Rhea" id="RHEA-COMP:13544"/>
        <dbReference type="ChEBI" id="CHEBI:15378"/>
        <dbReference type="ChEBI" id="CHEBI:57783"/>
        <dbReference type="ChEBI" id="CHEBI:58349"/>
        <dbReference type="ChEBI" id="CHEBI:65315"/>
        <dbReference type="ChEBI" id="CHEBI:74443"/>
        <dbReference type="EC" id="1.3.1.88"/>
    </reaction>
    <physiologicalReaction direction="right-to-left" evidence="12">
        <dbReference type="Rhea" id="RHEA:53378"/>
    </physiologicalReaction>
</comment>
<keyword evidence="21" id="KW-1185">Reference proteome</keyword>
<feature type="binding site" evidence="18">
    <location>
        <position position="141"/>
    </location>
    <ligand>
        <name>FMN</name>
        <dbReference type="ChEBI" id="CHEBI:58210"/>
    </ligand>
</feature>
<dbReference type="Pfam" id="PF01207">
    <property type="entry name" value="Dus"/>
    <property type="match status" value="1"/>
</dbReference>
<evidence type="ECO:0000256" key="2">
    <source>
        <dbReference type="ARBA" id="ARBA00022630"/>
    </source>
</evidence>
<evidence type="ECO:0000256" key="13">
    <source>
        <dbReference type="ARBA" id="ARBA00048342"/>
    </source>
</evidence>
<dbReference type="GO" id="GO:0006397">
    <property type="term" value="P:mRNA processing"/>
    <property type="evidence" value="ECO:0007669"/>
    <property type="project" value="UniProtKB-KW"/>
</dbReference>
<evidence type="ECO:0000259" key="19">
    <source>
        <dbReference type="Pfam" id="PF01207"/>
    </source>
</evidence>
<feature type="non-terminal residue" evidence="20">
    <location>
        <position position="1"/>
    </location>
</feature>
<feature type="active site" description="Proton donor" evidence="17">
    <location>
        <position position="102"/>
    </location>
</feature>
<evidence type="ECO:0000256" key="17">
    <source>
        <dbReference type="PIRSR" id="PIRSR006621-1"/>
    </source>
</evidence>
<comment type="catalytic activity">
    <reaction evidence="13">
        <text>a 5,6-dihydrouridine in mRNA + NAD(+) = a uridine in mRNA + NADH + H(+)</text>
        <dbReference type="Rhea" id="RHEA:69851"/>
        <dbReference type="Rhea" id="RHEA-COMP:14658"/>
        <dbReference type="Rhea" id="RHEA-COMP:17789"/>
        <dbReference type="ChEBI" id="CHEBI:15378"/>
        <dbReference type="ChEBI" id="CHEBI:57540"/>
        <dbReference type="ChEBI" id="CHEBI:57945"/>
        <dbReference type="ChEBI" id="CHEBI:65315"/>
        <dbReference type="ChEBI" id="CHEBI:74443"/>
    </reaction>
    <physiologicalReaction direction="right-to-left" evidence="13">
        <dbReference type="Rhea" id="RHEA:69853"/>
    </physiologicalReaction>
</comment>
<evidence type="ECO:0000256" key="18">
    <source>
        <dbReference type="PIRSR" id="PIRSR006621-2"/>
    </source>
</evidence>
<comment type="cofactor">
    <cofactor evidence="1 18">
        <name>FMN</name>
        <dbReference type="ChEBI" id="CHEBI:58210"/>
    </cofactor>
</comment>
<dbReference type="PANTHER" id="PTHR11082">
    <property type="entry name" value="TRNA-DIHYDROURIDINE SYNTHASE"/>
    <property type="match status" value="1"/>
</dbReference>
<organism evidence="20 21">
    <name type="scientific">Anncaliia algerae PRA339</name>
    <dbReference type="NCBI Taxonomy" id="1288291"/>
    <lineage>
        <taxon>Eukaryota</taxon>
        <taxon>Fungi</taxon>
        <taxon>Fungi incertae sedis</taxon>
        <taxon>Microsporidia</taxon>
        <taxon>Tubulinosematoidea</taxon>
        <taxon>Tubulinosematidae</taxon>
        <taxon>Anncaliia</taxon>
    </lineage>
</organism>
<accession>A0A059F413</accession>
<evidence type="ECO:0000256" key="16">
    <source>
        <dbReference type="ARBA" id="ARBA00049467"/>
    </source>
</evidence>
<evidence type="ECO:0000256" key="11">
    <source>
        <dbReference type="ARBA" id="ARBA00047287"/>
    </source>
</evidence>
<sequence>MFILNLIKEKKVKILAPMVNYSDLSYRLLARRYGANICYTEMVHTEVFLRNKCNPTKNQFFYYSKEDTPLVIQICGNSPQRMLECALILQDYCDAIDINFGCPQNIAKRGNYGAFLEDKWELISEIITLLSSNLKIPLFCKIRIFNDVKKTLKYAKMFEECGCKLLAVHGRTKEQRGVDTGMADWEVIKEIKKILNIPVIANGNILFYSDIQKCLNFTNCDGIMVAESHIYNPSIFIDQKISCFDIFKEYILLLKEYQRDLSLFRNHFYKIFHKILEELPDYRERIHKIKSIEEGEMVIVSLEEETEKLSNYNDIYYLQPRIRGEVYDAINKSFK</sequence>
<evidence type="ECO:0000256" key="8">
    <source>
        <dbReference type="ARBA" id="ARBA00023027"/>
    </source>
</evidence>
<reference evidence="20 21" key="2">
    <citation type="submission" date="2014-03" db="EMBL/GenBank/DDBJ databases">
        <title>The Genome Sequence of Anncaliia algerae insect isolate PRA339.</title>
        <authorList>
            <consortium name="The Broad Institute Genome Sequencing Platform"/>
            <consortium name="The Broad Institute Genome Sequencing Center for Infectious Disease"/>
            <person name="Cuomo C."/>
            <person name="Becnel J."/>
            <person name="Sanscrainte N."/>
            <person name="Walker B."/>
            <person name="Young S.K."/>
            <person name="Zeng Q."/>
            <person name="Gargeya S."/>
            <person name="Fitzgerald M."/>
            <person name="Haas B."/>
            <person name="Abouelleil A."/>
            <person name="Alvarado L."/>
            <person name="Arachchi H.M."/>
            <person name="Berlin A.M."/>
            <person name="Chapman S.B."/>
            <person name="Dewar J."/>
            <person name="Goldberg J."/>
            <person name="Griggs A."/>
            <person name="Gujja S."/>
            <person name="Hansen M."/>
            <person name="Howarth C."/>
            <person name="Imamovic A."/>
            <person name="Larimer J."/>
            <person name="McCowan C."/>
            <person name="Murphy C."/>
            <person name="Neiman D."/>
            <person name="Pearson M."/>
            <person name="Priest M."/>
            <person name="Roberts A."/>
            <person name="Saif S."/>
            <person name="Shea T."/>
            <person name="Sisk P."/>
            <person name="Sykes S."/>
            <person name="Wortman J."/>
            <person name="Nusbaum C."/>
            <person name="Birren B."/>
        </authorList>
    </citation>
    <scope>NUCLEOTIDE SEQUENCE [LARGE SCALE GENOMIC DNA]</scope>
    <source>
        <strain evidence="20 21">PRA339</strain>
    </source>
</reference>
<dbReference type="Gene3D" id="3.20.20.70">
    <property type="entry name" value="Aldolase class I"/>
    <property type="match status" value="1"/>
</dbReference>
<dbReference type="VEuPathDB" id="MicrosporidiaDB:H312_00869"/>
<proteinExistence type="inferred from homology"/>
<dbReference type="PANTHER" id="PTHR11082:SF5">
    <property type="entry name" value="TRNA-DIHYDROURIDINE(16_17) SYNTHASE [NAD(P)(+)]-LIKE"/>
    <property type="match status" value="1"/>
</dbReference>
<evidence type="ECO:0000256" key="1">
    <source>
        <dbReference type="ARBA" id="ARBA00001917"/>
    </source>
</evidence>
<dbReference type="EMBL" id="KK365138">
    <property type="protein sequence ID" value="KCZ81691.1"/>
    <property type="molecule type" value="Genomic_DNA"/>
</dbReference>
<gene>
    <name evidence="20" type="ORF">H312_00869</name>
</gene>
<protein>
    <recommendedName>
        <fullName evidence="10">tRNA-dihydrouridine(16/17) synthase [NAD(P)(+)]</fullName>
        <ecNumber evidence="10">1.3.1.88</ecNumber>
    </recommendedName>
</protein>
<feature type="binding site" evidence="18">
    <location>
        <position position="169"/>
    </location>
    <ligand>
        <name>FMN</name>
        <dbReference type="ChEBI" id="CHEBI:58210"/>
    </ligand>
</feature>
<dbReference type="SUPFAM" id="SSF51395">
    <property type="entry name" value="FMN-linked oxidoreductases"/>
    <property type="match status" value="1"/>
</dbReference>
<dbReference type="InterPro" id="IPR001269">
    <property type="entry name" value="DUS_fam"/>
</dbReference>
<keyword evidence="8" id="KW-0520">NAD</keyword>
<dbReference type="InterPro" id="IPR035587">
    <property type="entry name" value="DUS-like_FMN-bd"/>
</dbReference>
<dbReference type="Proteomes" id="UP000030655">
    <property type="component" value="Unassembled WGS sequence"/>
</dbReference>
<evidence type="ECO:0000256" key="9">
    <source>
        <dbReference type="ARBA" id="ARBA00038313"/>
    </source>
</evidence>
<evidence type="ECO:0000256" key="15">
    <source>
        <dbReference type="ARBA" id="ARBA00049447"/>
    </source>
</evidence>
<comment type="catalytic activity">
    <reaction evidence="15">
        <text>a 5,6-dihydrouridine in mRNA + NADP(+) = a uridine in mRNA + NADPH + H(+)</text>
        <dbReference type="Rhea" id="RHEA:69855"/>
        <dbReference type="Rhea" id="RHEA-COMP:14658"/>
        <dbReference type="Rhea" id="RHEA-COMP:17789"/>
        <dbReference type="ChEBI" id="CHEBI:15378"/>
        <dbReference type="ChEBI" id="CHEBI:57783"/>
        <dbReference type="ChEBI" id="CHEBI:58349"/>
        <dbReference type="ChEBI" id="CHEBI:65315"/>
        <dbReference type="ChEBI" id="CHEBI:74443"/>
    </reaction>
    <physiologicalReaction direction="right-to-left" evidence="15">
        <dbReference type="Rhea" id="RHEA:69857"/>
    </physiologicalReaction>
</comment>
<feature type="domain" description="DUS-like FMN-binding" evidence="19">
    <location>
        <begin position="14"/>
        <end position="280"/>
    </location>
</feature>
<dbReference type="CDD" id="cd02801">
    <property type="entry name" value="DUS_like_FMN"/>
    <property type="match status" value="1"/>
</dbReference>
<keyword evidence="18" id="KW-0547">Nucleotide-binding</keyword>
<dbReference type="InterPro" id="IPR013785">
    <property type="entry name" value="Aldolase_TIM"/>
</dbReference>
<dbReference type="PIRSF" id="PIRSF006621">
    <property type="entry name" value="Dus"/>
    <property type="match status" value="1"/>
</dbReference>
<dbReference type="PROSITE" id="PS01136">
    <property type="entry name" value="UPF0034"/>
    <property type="match status" value="1"/>
</dbReference>
<dbReference type="EC" id="1.3.1.88" evidence="10"/>
<keyword evidence="7" id="KW-0560">Oxidoreductase</keyword>
<comment type="catalytic activity">
    <reaction evidence="16">
        <text>5,6-dihydrouridine(17) in tRNA + NADP(+) = uridine(17) in tRNA + NADPH + H(+)</text>
        <dbReference type="Rhea" id="RHEA:53368"/>
        <dbReference type="Rhea" id="RHEA-COMP:13541"/>
        <dbReference type="Rhea" id="RHEA-COMP:13542"/>
        <dbReference type="ChEBI" id="CHEBI:15378"/>
        <dbReference type="ChEBI" id="CHEBI:57783"/>
        <dbReference type="ChEBI" id="CHEBI:58349"/>
        <dbReference type="ChEBI" id="CHEBI:65315"/>
        <dbReference type="ChEBI" id="CHEBI:74443"/>
        <dbReference type="EC" id="1.3.1.88"/>
    </reaction>
    <physiologicalReaction direction="right-to-left" evidence="16">
        <dbReference type="Rhea" id="RHEA:53370"/>
    </physiologicalReaction>
</comment>
<reference evidence="21" key="1">
    <citation type="submission" date="2013-02" db="EMBL/GenBank/DDBJ databases">
        <authorList>
            <consortium name="The Broad Institute Genome Sequencing Platform"/>
            <person name="Cuomo C."/>
            <person name="Becnel J."/>
            <person name="Sanscrainte N."/>
            <person name="Walker B."/>
            <person name="Young S.K."/>
            <person name="Zeng Q."/>
            <person name="Gargeya S."/>
            <person name="Fitzgerald M."/>
            <person name="Haas B."/>
            <person name="Abouelleil A."/>
            <person name="Alvarado L."/>
            <person name="Arachchi H.M."/>
            <person name="Berlin A.M."/>
            <person name="Chapman S.B."/>
            <person name="Dewar J."/>
            <person name="Goldberg J."/>
            <person name="Griggs A."/>
            <person name="Gujja S."/>
            <person name="Hansen M."/>
            <person name="Howarth C."/>
            <person name="Imamovic A."/>
            <person name="Larimer J."/>
            <person name="McCowan C."/>
            <person name="Murphy C."/>
            <person name="Neiman D."/>
            <person name="Pearson M."/>
            <person name="Priest M."/>
            <person name="Roberts A."/>
            <person name="Saif S."/>
            <person name="Shea T."/>
            <person name="Sisk P."/>
            <person name="Sykes S."/>
            <person name="Wortman J."/>
            <person name="Nusbaum C."/>
            <person name="Birren B."/>
        </authorList>
    </citation>
    <scope>NUCLEOTIDE SEQUENCE [LARGE SCALE GENOMIC DNA]</scope>
    <source>
        <strain evidence="21">PRA339</strain>
    </source>
</reference>
<name>A0A059F413_9MICR</name>
<dbReference type="InterPro" id="IPR018517">
    <property type="entry name" value="tRNA_hU_synthase_CS"/>
</dbReference>
<dbReference type="OrthoDB" id="272303at2759"/>
<feature type="binding site" evidence="18">
    <location>
        <begin position="17"/>
        <end position="19"/>
    </location>
    <ligand>
        <name>FMN</name>
        <dbReference type="ChEBI" id="CHEBI:58210"/>
    </ligand>
</feature>
<keyword evidence="2" id="KW-0285">Flavoprotein</keyword>
<evidence type="ECO:0000313" key="20">
    <source>
        <dbReference type="EMBL" id="KCZ81691.1"/>
    </source>
</evidence>
<comment type="similarity">
    <text evidence="9">Belongs to the Dus family. Dus1 subfamily.</text>
</comment>
<keyword evidence="4" id="KW-0507">mRNA processing</keyword>
<comment type="catalytic activity">
    <reaction evidence="14">
        <text>5,6-dihydrouridine(16) in tRNA + NAD(+) = uridine(16) in tRNA + NADH + H(+)</text>
        <dbReference type="Rhea" id="RHEA:53380"/>
        <dbReference type="Rhea" id="RHEA-COMP:13543"/>
        <dbReference type="Rhea" id="RHEA-COMP:13544"/>
        <dbReference type="ChEBI" id="CHEBI:15378"/>
        <dbReference type="ChEBI" id="CHEBI:57540"/>
        <dbReference type="ChEBI" id="CHEBI:57945"/>
        <dbReference type="ChEBI" id="CHEBI:65315"/>
        <dbReference type="ChEBI" id="CHEBI:74443"/>
        <dbReference type="EC" id="1.3.1.88"/>
    </reaction>
    <physiologicalReaction direction="right-to-left" evidence="14">
        <dbReference type="Rhea" id="RHEA:53382"/>
    </physiologicalReaction>
</comment>
<feature type="binding site" evidence="18">
    <location>
        <position position="73"/>
    </location>
    <ligand>
        <name>FMN</name>
        <dbReference type="ChEBI" id="CHEBI:58210"/>
    </ligand>
</feature>
<evidence type="ECO:0000256" key="4">
    <source>
        <dbReference type="ARBA" id="ARBA00022664"/>
    </source>
</evidence>
<keyword evidence="5" id="KW-0819">tRNA processing</keyword>
<comment type="catalytic activity">
    <reaction evidence="11">
        <text>5,6-dihydrouridine(17) in tRNA + NAD(+) = uridine(17) in tRNA + NADH + H(+)</text>
        <dbReference type="Rhea" id="RHEA:53372"/>
        <dbReference type="Rhea" id="RHEA-COMP:13541"/>
        <dbReference type="Rhea" id="RHEA-COMP:13542"/>
        <dbReference type="ChEBI" id="CHEBI:15378"/>
        <dbReference type="ChEBI" id="CHEBI:57540"/>
        <dbReference type="ChEBI" id="CHEBI:57945"/>
        <dbReference type="ChEBI" id="CHEBI:65315"/>
        <dbReference type="ChEBI" id="CHEBI:74443"/>
        <dbReference type="EC" id="1.3.1.88"/>
    </reaction>
    <physiologicalReaction direction="right-to-left" evidence="11">
        <dbReference type="Rhea" id="RHEA:53374"/>
    </physiologicalReaction>
</comment>
<dbReference type="HOGENOM" id="CLU_013299_5_0_1"/>
<keyword evidence="3 18" id="KW-0288">FMN</keyword>
<dbReference type="GO" id="GO:0017150">
    <property type="term" value="F:tRNA dihydrouridine synthase activity"/>
    <property type="evidence" value="ECO:0007669"/>
    <property type="project" value="InterPro"/>
</dbReference>